<dbReference type="PROSITE" id="PS50943">
    <property type="entry name" value="HTH_CROC1"/>
    <property type="match status" value="1"/>
</dbReference>
<dbReference type="SMART" id="SM00530">
    <property type="entry name" value="HTH_XRE"/>
    <property type="match status" value="1"/>
</dbReference>
<feature type="domain" description="HTH cro/C1-type" evidence="1">
    <location>
        <begin position="16"/>
        <end position="72"/>
    </location>
</feature>
<dbReference type="SUPFAM" id="SSF47413">
    <property type="entry name" value="lambda repressor-like DNA-binding domains"/>
    <property type="match status" value="1"/>
</dbReference>
<proteinExistence type="predicted"/>
<evidence type="ECO:0000313" key="3">
    <source>
        <dbReference type="Proteomes" id="UP000620366"/>
    </source>
</evidence>
<dbReference type="RefSeq" id="WP_249299059.1">
    <property type="nucleotide sequence ID" value="NZ_JACRSP010000001.1"/>
</dbReference>
<dbReference type="Pfam" id="PF01381">
    <property type="entry name" value="HTH_3"/>
    <property type="match status" value="1"/>
</dbReference>
<protein>
    <submittedName>
        <fullName evidence="2">Helix-turn-helix transcriptional regulator</fullName>
    </submittedName>
</protein>
<dbReference type="Proteomes" id="UP000620366">
    <property type="component" value="Unassembled WGS sequence"/>
</dbReference>
<dbReference type="EMBL" id="JACRSP010000001">
    <property type="protein sequence ID" value="MBC8535370.1"/>
    <property type="molecule type" value="Genomic_DNA"/>
</dbReference>
<dbReference type="CDD" id="cd00093">
    <property type="entry name" value="HTH_XRE"/>
    <property type="match status" value="1"/>
</dbReference>
<evidence type="ECO:0000313" key="2">
    <source>
        <dbReference type="EMBL" id="MBC8535370.1"/>
    </source>
</evidence>
<name>A0A926HTY1_9FIRM</name>
<dbReference type="Gene3D" id="1.10.260.40">
    <property type="entry name" value="lambda repressor-like DNA-binding domains"/>
    <property type="match status" value="1"/>
</dbReference>
<accession>A0A926HTY1</accession>
<dbReference type="InterPro" id="IPR010982">
    <property type="entry name" value="Lambda_DNA-bd_dom_sf"/>
</dbReference>
<sequence>MHTNFEDKYITLGLKVAYYRKKKGYTQETLADKIGKSWSFIAQLERPTKVVGASLETIFMLAEALEIPAYKLFLDD</sequence>
<reference evidence="2" key="1">
    <citation type="submission" date="2020-08" db="EMBL/GenBank/DDBJ databases">
        <title>Genome public.</title>
        <authorList>
            <person name="Liu C."/>
            <person name="Sun Q."/>
        </authorList>
    </citation>
    <scope>NUCLEOTIDE SEQUENCE</scope>
    <source>
        <strain evidence="2">BX7</strain>
    </source>
</reference>
<evidence type="ECO:0000259" key="1">
    <source>
        <dbReference type="PROSITE" id="PS50943"/>
    </source>
</evidence>
<organism evidence="2 3">
    <name type="scientific">Feifania hominis</name>
    <dbReference type="NCBI Taxonomy" id="2763660"/>
    <lineage>
        <taxon>Bacteria</taxon>
        <taxon>Bacillati</taxon>
        <taxon>Bacillota</taxon>
        <taxon>Clostridia</taxon>
        <taxon>Eubacteriales</taxon>
        <taxon>Feifaniaceae</taxon>
        <taxon>Feifania</taxon>
    </lineage>
</organism>
<keyword evidence="3" id="KW-1185">Reference proteome</keyword>
<dbReference type="AlphaFoldDB" id="A0A926HTY1"/>
<dbReference type="GO" id="GO:0003677">
    <property type="term" value="F:DNA binding"/>
    <property type="evidence" value="ECO:0007669"/>
    <property type="project" value="InterPro"/>
</dbReference>
<dbReference type="InterPro" id="IPR001387">
    <property type="entry name" value="Cro/C1-type_HTH"/>
</dbReference>
<gene>
    <name evidence="2" type="ORF">H8695_01490</name>
</gene>
<comment type="caution">
    <text evidence="2">The sequence shown here is derived from an EMBL/GenBank/DDBJ whole genome shotgun (WGS) entry which is preliminary data.</text>
</comment>